<dbReference type="OrthoDB" id="9791520at2"/>
<dbReference type="InterPro" id="IPR006143">
    <property type="entry name" value="RND_pump_MFP"/>
</dbReference>
<comment type="caution">
    <text evidence="8">The sequence shown here is derived from an EMBL/GenBank/DDBJ whole genome shotgun (WGS) entry which is preliminary data.</text>
</comment>
<comment type="similarity">
    <text evidence="2">Belongs to the membrane fusion protein (MFP) (TC 8.A.1) family.</text>
</comment>
<evidence type="ECO:0000256" key="3">
    <source>
        <dbReference type="ARBA" id="ARBA00023054"/>
    </source>
</evidence>
<keyword evidence="5" id="KW-0472">Membrane</keyword>
<feature type="region of interest" description="Disordered" evidence="4">
    <location>
        <begin position="1"/>
        <end position="51"/>
    </location>
</feature>
<dbReference type="GO" id="GO:0016020">
    <property type="term" value="C:membrane"/>
    <property type="evidence" value="ECO:0007669"/>
    <property type="project" value="InterPro"/>
</dbReference>
<feature type="region of interest" description="Disordered" evidence="4">
    <location>
        <begin position="200"/>
        <end position="232"/>
    </location>
</feature>
<keyword evidence="9" id="KW-1185">Reference proteome</keyword>
<dbReference type="InterPro" id="IPR058625">
    <property type="entry name" value="MdtA-like_BSH"/>
</dbReference>
<dbReference type="InterPro" id="IPR050465">
    <property type="entry name" value="UPF0194_transport"/>
</dbReference>
<dbReference type="RefSeq" id="WP_110988556.1">
    <property type="nucleotide sequence ID" value="NZ_CAWNWM010000025.1"/>
</dbReference>
<keyword evidence="5" id="KW-0812">Transmembrane</keyword>
<dbReference type="PANTHER" id="PTHR32347:SF29">
    <property type="entry name" value="UPF0194 MEMBRANE PROTEIN YBHG"/>
    <property type="match status" value="1"/>
</dbReference>
<keyword evidence="3" id="KW-0175">Coiled coil</keyword>
<dbReference type="InterPro" id="IPR058637">
    <property type="entry name" value="YknX-like_C"/>
</dbReference>
<sequence>MTQQQHRSPLPRVRHPQPPPSEPPPSPTVSDGDPPQSAPPPSHHSSTQNSKFKIPKRLPYWLAGLGVVTLIALAFRPSPIPVDLGEVKRGPLQVTVDAEGKTRVRDRFTVAASVSGRLARIDLDPGDPIKGGTVIARIDPLPLNIKVRESQARLRELRAQLAGVETQRPKSAALAQAQAQIQGAIATQQQAEAKYQEAQADLAQTSRDRKRAQDLEKSGAQSRKVREDAELAETQRQQEVKAARNQVEVAAANVAAARKALSVLQAEQKDPDYLQDVYRAQIASTESTLTNLADEARRTAVRAPVGGNVLRVMEESARFVQAGDPLLELGNATQLELAIDVLSTDAVKVKPGASINIEHWGGEQPLQAQVRYLEPSAFTEVSALGVDEQRVNVIANFANPPRSLGDGYRVEAQIVVWEDEDALKVPLSALFRCGDQDWCTFVAEQGKAQRRQVVIGQRSSLEAAVDEGLKAGDQVILHPSEQIKAGQWISNRS</sequence>
<dbReference type="GO" id="GO:0022857">
    <property type="term" value="F:transmembrane transporter activity"/>
    <property type="evidence" value="ECO:0007669"/>
    <property type="project" value="InterPro"/>
</dbReference>
<evidence type="ECO:0000256" key="1">
    <source>
        <dbReference type="ARBA" id="ARBA00004196"/>
    </source>
</evidence>
<protein>
    <submittedName>
        <fullName evidence="8">Macrolide export protein MacA</fullName>
    </submittedName>
</protein>
<dbReference type="AlphaFoldDB" id="A0A2W1JPT8"/>
<organism evidence="8 9">
    <name type="scientific">Acaryochloris thomasi RCC1774</name>
    <dbReference type="NCBI Taxonomy" id="1764569"/>
    <lineage>
        <taxon>Bacteria</taxon>
        <taxon>Bacillati</taxon>
        <taxon>Cyanobacteriota</taxon>
        <taxon>Cyanophyceae</taxon>
        <taxon>Acaryochloridales</taxon>
        <taxon>Acaryochloridaceae</taxon>
        <taxon>Acaryochloris</taxon>
        <taxon>Acaryochloris thomasi</taxon>
    </lineage>
</organism>
<comment type="subcellular location">
    <subcellularLocation>
        <location evidence="1">Cell envelope</location>
    </subcellularLocation>
</comment>
<evidence type="ECO:0000256" key="2">
    <source>
        <dbReference type="ARBA" id="ARBA00009477"/>
    </source>
</evidence>
<dbReference type="Gene3D" id="1.10.287.470">
    <property type="entry name" value="Helix hairpin bin"/>
    <property type="match status" value="1"/>
</dbReference>
<feature type="domain" description="Multidrug resistance protein MdtA-like barrel-sandwich hybrid" evidence="6">
    <location>
        <begin position="109"/>
        <end position="325"/>
    </location>
</feature>
<evidence type="ECO:0000259" key="6">
    <source>
        <dbReference type="Pfam" id="PF25917"/>
    </source>
</evidence>
<evidence type="ECO:0000256" key="5">
    <source>
        <dbReference type="SAM" id="Phobius"/>
    </source>
</evidence>
<keyword evidence="5" id="KW-1133">Transmembrane helix</keyword>
<dbReference type="Pfam" id="PF25917">
    <property type="entry name" value="BSH_RND"/>
    <property type="match status" value="1"/>
</dbReference>
<feature type="transmembrane region" description="Helical" evidence="5">
    <location>
        <begin position="58"/>
        <end position="75"/>
    </location>
</feature>
<dbReference type="Gene3D" id="2.40.30.170">
    <property type="match status" value="1"/>
</dbReference>
<evidence type="ECO:0000313" key="9">
    <source>
        <dbReference type="Proteomes" id="UP000248857"/>
    </source>
</evidence>
<name>A0A2W1JPT8_9CYAN</name>
<feature type="compositionally biased region" description="Pro residues" evidence="4">
    <location>
        <begin position="16"/>
        <end position="27"/>
    </location>
</feature>
<dbReference type="Proteomes" id="UP000248857">
    <property type="component" value="Unassembled WGS sequence"/>
</dbReference>
<dbReference type="Gene3D" id="2.40.420.20">
    <property type="match status" value="1"/>
</dbReference>
<gene>
    <name evidence="8" type="primary">macA_2</name>
    <name evidence="8" type="ORF">C1752_08682</name>
</gene>
<dbReference type="Pfam" id="PF25989">
    <property type="entry name" value="YknX_C"/>
    <property type="match status" value="1"/>
</dbReference>
<feature type="domain" description="YknX-like C-terminal permuted SH3-like" evidence="7">
    <location>
        <begin position="422"/>
        <end position="489"/>
    </location>
</feature>
<dbReference type="GO" id="GO:0030313">
    <property type="term" value="C:cell envelope"/>
    <property type="evidence" value="ECO:0007669"/>
    <property type="project" value="UniProtKB-SubCell"/>
</dbReference>
<evidence type="ECO:0000259" key="7">
    <source>
        <dbReference type="Pfam" id="PF25989"/>
    </source>
</evidence>
<proteinExistence type="inferred from homology"/>
<dbReference type="SUPFAM" id="SSF111369">
    <property type="entry name" value="HlyD-like secretion proteins"/>
    <property type="match status" value="1"/>
</dbReference>
<evidence type="ECO:0000256" key="4">
    <source>
        <dbReference type="SAM" id="MobiDB-lite"/>
    </source>
</evidence>
<dbReference type="EMBL" id="PQWO01000025">
    <property type="protein sequence ID" value="PZD70907.1"/>
    <property type="molecule type" value="Genomic_DNA"/>
</dbReference>
<dbReference type="NCBIfam" id="TIGR01730">
    <property type="entry name" value="RND_mfp"/>
    <property type="match status" value="1"/>
</dbReference>
<reference evidence="8 9" key="1">
    <citation type="journal article" date="2018" name="Sci. Rep.">
        <title>A novel species of the marine cyanobacterium Acaryochloris with a unique pigment content and lifestyle.</title>
        <authorList>
            <person name="Partensky F."/>
            <person name="Six C."/>
            <person name="Ratin M."/>
            <person name="Garczarek L."/>
            <person name="Vaulot D."/>
            <person name="Probert I."/>
            <person name="Calteau A."/>
            <person name="Gourvil P."/>
            <person name="Marie D."/>
            <person name="Grebert T."/>
            <person name="Bouchier C."/>
            <person name="Le Panse S."/>
            <person name="Gachenot M."/>
            <person name="Rodriguez F."/>
            <person name="Garrido J.L."/>
        </authorList>
    </citation>
    <scope>NUCLEOTIDE SEQUENCE [LARGE SCALE GENOMIC DNA]</scope>
    <source>
        <strain evidence="8 9">RCC1774</strain>
    </source>
</reference>
<dbReference type="Gene3D" id="2.40.50.100">
    <property type="match status" value="1"/>
</dbReference>
<accession>A0A2W1JPT8</accession>
<evidence type="ECO:0000313" key="8">
    <source>
        <dbReference type="EMBL" id="PZD70907.1"/>
    </source>
</evidence>
<dbReference type="PANTHER" id="PTHR32347">
    <property type="entry name" value="EFFLUX SYSTEM COMPONENT YKNX-RELATED"/>
    <property type="match status" value="1"/>
</dbReference>